<feature type="transmembrane region" description="Helical" evidence="1">
    <location>
        <begin position="228"/>
        <end position="253"/>
    </location>
</feature>
<sequence>MNSLIIPVYRNEANIPDLLGALAALASRLPDPLEVIFVDDGSPDNSHAILARALPEMPFTAQLLRHSRNFGSFAAIRTGLEAARGTYFAVMAADLQEPPELVEAFFQQLGTETVDVVVGTRDNRADPITTRLAAGSFWWLYRKLVNPDVPPGGVDVFACNRDFRDQLLAMKESNSSLIGLMYWIGFRRGSVAYNRQERIHGKSAWTLRRKLKYMLDSLFSFSDLPVRLLLAAGAGGMLVSIVLGIAVLGLRLFSGTAVPGYTATMITILFFGGLNAFGLGLIGSYVWRAFANTQNRPLSIVMSRRDFSPPPPDGAPTR</sequence>
<dbReference type="OrthoDB" id="9811884at2"/>
<dbReference type="InterPro" id="IPR001173">
    <property type="entry name" value="Glyco_trans_2-like"/>
</dbReference>
<evidence type="ECO:0000259" key="2">
    <source>
        <dbReference type="Pfam" id="PF00535"/>
    </source>
</evidence>
<evidence type="ECO:0000313" key="4">
    <source>
        <dbReference type="Proteomes" id="UP000248259"/>
    </source>
</evidence>
<dbReference type="EMBL" id="QKOE01000008">
    <property type="protein sequence ID" value="PZA16158.1"/>
    <property type="molecule type" value="Genomic_DNA"/>
</dbReference>
<dbReference type="AlphaFoldDB" id="A0A323V7M3"/>
<keyword evidence="1" id="KW-1133">Transmembrane helix</keyword>
<dbReference type="InterPro" id="IPR029044">
    <property type="entry name" value="Nucleotide-diphossugar_trans"/>
</dbReference>
<keyword evidence="1" id="KW-0812">Transmembrane</keyword>
<dbReference type="PANTHER" id="PTHR48090:SF8">
    <property type="entry name" value="GLYCOSYLTRANSFERASE CSBB-RELATED"/>
    <property type="match status" value="1"/>
</dbReference>
<name>A0A323V7M3_9RHOO</name>
<dbReference type="RefSeq" id="WP_110525061.1">
    <property type="nucleotide sequence ID" value="NZ_QKOE01000008.1"/>
</dbReference>
<dbReference type="SUPFAM" id="SSF53448">
    <property type="entry name" value="Nucleotide-diphospho-sugar transferases"/>
    <property type="match status" value="1"/>
</dbReference>
<comment type="caution">
    <text evidence="3">The sequence shown here is derived from an EMBL/GenBank/DDBJ whole genome shotgun (WGS) entry which is preliminary data.</text>
</comment>
<gene>
    <name evidence="3" type="ORF">DNK49_12625</name>
</gene>
<reference evidence="3 4" key="1">
    <citation type="submission" date="2018-06" db="EMBL/GenBank/DDBJ databases">
        <title>Azoarcus communis strain SWub3 genome.</title>
        <authorList>
            <person name="Zorraquino Salvo V."/>
            <person name="Toubiana D."/>
            <person name="Blumwald E."/>
        </authorList>
    </citation>
    <scope>NUCLEOTIDE SEQUENCE [LARGE SCALE GENOMIC DNA]</scope>
    <source>
        <strain evidence="3 4">SWub3</strain>
    </source>
</reference>
<feature type="transmembrane region" description="Helical" evidence="1">
    <location>
        <begin position="265"/>
        <end position="287"/>
    </location>
</feature>
<keyword evidence="4" id="KW-1185">Reference proteome</keyword>
<protein>
    <submittedName>
        <fullName evidence="3">Glycosyltransferase</fullName>
    </submittedName>
</protein>
<dbReference type="CDD" id="cd04187">
    <property type="entry name" value="DPM1_like_bac"/>
    <property type="match status" value="1"/>
</dbReference>
<dbReference type="Gene3D" id="3.90.550.10">
    <property type="entry name" value="Spore Coat Polysaccharide Biosynthesis Protein SpsA, Chain A"/>
    <property type="match status" value="1"/>
</dbReference>
<organism evidence="3 4">
    <name type="scientific">Parazoarcus communis SWub3 = DSM 12120</name>
    <dbReference type="NCBI Taxonomy" id="1121029"/>
    <lineage>
        <taxon>Bacteria</taxon>
        <taxon>Pseudomonadati</taxon>
        <taxon>Pseudomonadota</taxon>
        <taxon>Betaproteobacteria</taxon>
        <taxon>Rhodocyclales</taxon>
        <taxon>Zoogloeaceae</taxon>
        <taxon>Parazoarcus</taxon>
    </lineage>
</organism>
<evidence type="ECO:0000313" key="3">
    <source>
        <dbReference type="EMBL" id="PZA16158.1"/>
    </source>
</evidence>
<proteinExistence type="predicted"/>
<accession>A0A323V7M3</accession>
<dbReference type="GO" id="GO:0016740">
    <property type="term" value="F:transferase activity"/>
    <property type="evidence" value="ECO:0007669"/>
    <property type="project" value="UniProtKB-KW"/>
</dbReference>
<dbReference type="Proteomes" id="UP000248259">
    <property type="component" value="Unassembled WGS sequence"/>
</dbReference>
<dbReference type="Pfam" id="PF00535">
    <property type="entry name" value="Glycos_transf_2"/>
    <property type="match status" value="1"/>
</dbReference>
<feature type="domain" description="Glycosyltransferase 2-like" evidence="2">
    <location>
        <begin position="3"/>
        <end position="136"/>
    </location>
</feature>
<dbReference type="PANTHER" id="PTHR48090">
    <property type="entry name" value="UNDECAPRENYL-PHOSPHATE 4-DEOXY-4-FORMAMIDO-L-ARABINOSE TRANSFERASE-RELATED"/>
    <property type="match status" value="1"/>
</dbReference>
<dbReference type="GO" id="GO:0005886">
    <property type="term" value="C:plasma membrane"/>
    <property type="evidence" value="ECO:0007669"/>
    <property type="project" value="TreeGrafter"/>
</dbReference>
<keyword evidence="1" id="KW-0472">Membrane</keyword>
<evidence type="ECO:0000256" key="1">
    <source>
        <dbReference type="SAM" id="Phobius"/>
    </source>
</evidence>
<dbReference type="InterPro" id="IPR050256">
    <property type="entry name" value="Glycosyltransferase_2"/>
</dbReference>
<keyword evidence="3" id="KW-0808">Transferase</keyword>